<accession>A0A2A8D246</accession>
<evidence type="ECO:0000313" key="3">
    <source>
        <dbReference type="Proteomes" id="UP000220102"/>
    </source>
</evidence>
<sequence length="241" mass="26980">MNVTTGMSDTDALPIVVKLAVSVLAGGFLAGCVMGSPAYPTEYKPIIEMHVRGVAVTCWPTYREIKAGISLWVHNRSQDTLYVDLKPFRAHSSTRSEREWQFRPYSTSGSVEHCLSFSGPSDEVRLCGGFSRSWAGVNERFDLDLDMDTLAKADSPDSVQVARFFPIAPGMRRRVSHQMGFRYGDVVPHHVRSADLLDRDECTERFGIQQDTLLVTTPPVLQNGETVIPSREMRFTHPEDE</sequence>
<dbReference type="AlphaFoldDB" id="A0A2A8D246"/>
<name>A0A2A8D246_9BACT</name>
<keyword evidence="3" id="KW-1185">Reference proteome</keyword>
<evidence type="ECO:0000256" key="1">
    <source>
        <dbReference type="SAM" id="Phobius"/>
    </source>
</evidence>
<comment type="caution">
    <text evidence="2">The sequence shown here is derived from an EMBL/GenBank/DDBJ whole genome shotgun (WGS) entry which is preliminary data.</text>
</comment>
<keyword evidence="1" id="KW-1133">Transmembrane helix</keyword>
<keyword evidence="1" id="KW-0812">Transmembrane</keyword>
<keyword evidence="1" id="KW-0472">Membrane</keyword>
<reference evidence="2 3" key="1">
    <citation type="submission" date="2017-10" db="EMBL/GenBank/DDBJ databases">
        <title>Draft genome of Longibacter Salinarum.</title>
        <authorList>
            <person name="Goh K.M."/>
            <person name="Shamsir M.S."/>
            <person name="Lim S.W."/>
        </authorList>
    </citation>
    <scope>NUCLEOTIDE SEQUENCE [LARGE SCALE GENOMIC DNA]</scope>
    <source>
        <strain evidence="2 3">KCTC 52045</strain>
    </source>
</reference>
<gene>
    <name evidence="2" type="ORF">CRI94_00005</name>
</gene>
<proteinExistence type="predicted"/>
<dbReference type="Proteomes" id="UP000220102">
    <property type="component" value="Unassembled WGS sequence"/>
</dbReference>
<organism evidence="2 3">
    <name type="scientific">Longibacter salinarum</name>
    <dbReference type="NCBI Taxonomy" id="1850348"/>
    <lineage>
        <taxon>Bacteria</taxon>
        <taxon>Pseudomonadati</taxon>
        <taxon>Rhodothermota</taxon>
        <taxon>Rhodothermia</taxon>
        <taxon>Rhodothermales</taxon>
        <taxon>Salisaetaceae</taxon>
        <taxon>Longibacter</taxon>
    </lineage>
</organism>
<dbReference type="EMBL" id="PDEQ01000001">
    <property type="protein sequence ID" value="PEN14718.1"/>
    <property type="molecule type" value="Genomic_DNA"/>
</dbReference>
<feature type="transmembrane region" description="Helical" evidence="1">
    <location>
        <begin position="12"/>
        <end position="34"/>
    </location>
</feature>
<protein>
    <submittedName>
        <fullName evidence="2">Uncharacterized protein</fullName>
    </submittedName>
</protein>
<evidence type="ECO:0000313" key="2">
    <source>
        <dbReference type="EMBL" id="PEN14718.1"/>
    </source>
</evidence>